<accession>A0A9P3BVR0</accession>
<evidence type="ECO:0000313" key="3">
    <source>
        <dbReference type="Proteomes" id="UP000710440"/>
    </source>
</evidence>
<protein>
    <submittedName>
        <fullName evidence="2">Uncharacterized protein</fullName>
    </submittedName>
</protein>
<proteinExistence type="predicted"/>
<reference evidence="2 3" key="1">
    <citation type="submission" date="2021-02" db="EMBL/GenBank/DDBJ databases">
        <title>Pan-genome distribution and transcriptional activeness of fungal secondary metabolism genes in Aspergillus section Fumigati.</title>
        <authorList>
            <person name="Takahashi H."/>
            <person name="Umemura M."/>
            <person name="Ninomiya A."/>
            <person name="Kusuya Y."/>
            <person name="Urayama S."/>
            <person name="Shimizu M."/>
            <person name="Watanabe A."/>
            <person name="Kamei K."/>
            <person name="Yaguchi T."/>
            <person name="Hagiwara D."/>
        </authorList>
    </citation>
    <scope>NUCLEOTIDE SEQUENCE [LARGE SCALE GENOMIC DNA]</scope>
    <source>
        <strain evidence="2 3">IFM 47045</strain>
    </source>
</reference>
<dbReference type="RefSeq" id="XP_043122700.1">
    <property type="nucleotide sequence ID" value="XM_043266765.1"/>
</dbReference>
<dbReference type="GeneID" id="66929628"/>
<dbReference type="EMBL" id="BOPL01000001">
    <property type="protein sequence ID" value="GIJ99513.1"/>
    <property type="molecule type" value="Genomic_DNA"/>
</dbReference>
<evidence type="ECO:0000256" key="1">
    <source>
        <dbReference type="SAM" id="MobiDB-lite"/>
    </source>
</evidence>
<organism evidence="2 3">
    <name type="scientific">Aspergillus viridinutans</name>
    <dbReference type="NCBI Taxonomy" id="75553"/>
    <lineage>
        <taxon>Eukaryota</taxon>
        <taxon>Fungi</taxon>
        <taxon>Dikarya</taxon>
        <taxon>Ascomycota</taxon>
        <taxon>Pezizomycotina</taxon>
        <taxon>Eurotiomycetes</taxon>
        <taxon>Eurotiomycetidae</taxon>
        <taxon>Eurotiales</taxon>
        <taxon>Aspergillaceae</taxon>
        <taxon>Aspergillus</taxon>
        <taxon>Aspergillus subgen. Fumigati</taxon>
    </lineage>
</organism>
<keyword evidence="3" id="KW-1185">Reference proteome</keyword>
<dbReference type="OrthoDB" id="4955540at2759"/>
<name>A0A9P3BVR0_ASPVI</name>
<gene>
    <name evidence="2" type="ORF">Aspvir_001646</name>
</gene>
<sequence>MDAARGGVNFVRIFFYSGNTISAERKKSLVALAYATARDQLLAPKAILIRSDMHNTTTNKGRHMMDPKGWHGTFAFKASDQLLREYHVASHGYTNGKEDFTLKEATHTSEKADNTRRGGPQSDKVVWPPEEFLEEYKESPIAYSHLPGQG</sequence>
<feature type="region of interest" description="Disordered" evidence="1">
    <location>
        <begin position="97"/>
        <end position="127"/>
    </location>
</feature>
<feature type="compositionally biased region" description="Basic and acidic residues" evidence="1">
    <location>
        <begin position="97"/>
        <end position="116"/>
    </location>
</feature>
<dbReference type="AlphaFoldDB" id="A0A9P3BVR0"/>
<comment type="caution">
    <text evidence="2">The sequence shown here is derived from an EMBL/GenBank/DDBJ whole genome shotgun (WGS) entry which is preliminary data.</text>
</comment>
<dbReference type="Proteomes" id="UP000710440">
    <property type="component" value="Unassembled WGS sequence"/>
</dbReference>
<evidence type="ECO:0000313" key="2">
    <source>
        <dbReference type="EMBL" id="GIJ99513.1"/>
    </source>
</evidence>